<feature type="compositionally biased region" description="Polar residues" evidence="1">
    <location>
        <begin position="1"/>
        <end position="12"/>
    </location>
</feature>
<organism evidence="3 4">
    <name type="scientific">Halopseudomonas yangmingensis</name>
    <dbReference type="NCBI Taxonomy" id="1720063"/>
    <lineage>
        <taxon>Bacteria</taxon>
        <taxon>Pseudomonadati</taxon>
        <taxon>Pseudomonadota</taxon>
        <taxon>Gammaproteobacteria</taxon>
        <taxon>Pseudomonadales</taxon>
        <taxon>Pseudomonadaceae</taxon>
        <taxon>Halopseudomonas</taxon>
    </lineage>
</organism>
<dbReference type="PANTHER" id="PTHR38043">
    <property type="entry name" value="PROTEIN HEMX"/>
    <property type="match status" value="1"/>
</dbReference>
<reference evidence="4" key="1">
    <citation type="submission" date="2016-10" db="EMBL/GenBank/DDBJ databases">
        <authorList>
            <person name="Varghese N."/>
            <person name="Submissions S."/>
        </authorList>
    </citation>
    <scope>NUCLEOTIDE SEQUENCE [LARGE SCALE GENOMIC DNA]</scope>
    <source>
        <strain evidence="4">DSM 24213</strain>
    </source>
</reference>
<dbReference type="STRING" id="1720063.SAMN05216217_102313"/>
<dbReference type="EMBL" id="FOUI01000002">
    <property type="protein sequence ID" value="SFM26753.1"/>
    <property type="molecule type" value="Genomic_DNA"/>
</dbReference>
<keyword evidence="4" id="KW-1185">Reference proteome</keyword>
<dbReference type="GO" id="GO:0032259">
    <property type="term" value="P:methylation"/>
    <property type="evidence" value="ECO:0007669"/>
    <property type="project" value="UniProtKB-KW"/>
</dbReference>
<dbReference type="AlphaFoldDB" id="A0A1I4PH56"/>
<evidence type="ECO:0000313" key="3">
    <source>
        <dbReference type="EMBL" id="SFM26753.1"/>
    </source>
</evidence>
<dbReference type="Proteomes" id="UP000243629">
    <property type="component" value="Unassembled WGS sequence"/>
</dbReference>
<dbReference type="RefSeq" id="WP_177197212.1">
    <property type="nucleotide sequence ID" value="NZ_FOUI01000002.1"/>
</dbReference>
<keyword evidence="2" id="KW-1133">Transmembrane helix</keyword>
<protein>
    <submittedName>
        <fullName evidence="3">Uroporphyrin-3 C-methyltransferase</fullName>
    </submittedName>
</protein>
<gene>
    <name evidence="3" type="ORF">SAMN05216217_102313</name>
</gene>
<keyword evidence="2" id="KW-0812">Transmembrane</keyword>
<dbReference type="InterPro" id="IPR007470">
    <property type="entry name" value="HemX"/>
</dbReference>
<name>A0A1I4PH56_9GAMM</name>
<keyword evidence="3" id="KW-0489">Methyltransferase</keyword>
<feature type="transmembrane region" description="Helical" evidence="2">
    <location>
        <begin position="54"/>
        <end position="74"/>
    </location>
</feature>
<evidence type="ECO:0000313" key="4">
    <source>
        <dbReference type="Proteomes" id="UP000243629"/>
    </source>
</evidence>
<proteinExistence type="predicted"/>
<dbReference type="PANTHER" id="PTHR38043:SF1">
    <property type="entry name" value="PROTEIN HEMX"/>
    <property type="match status" value="1"/>
</dbReference>
<feature type="region of interest" description="Disordered" evidence="1">
    <location>
        <begin position="1"/>
        <end position="47"/>
    </location>
</feature>
<dbReference type="Pfam" id="PF04375">
    <property type="entry name" value="HemX"/>
    <property type="match status" value="1"/>
</dbReference>
<dbReference type="GO" id="GO:0008168">
    <property type="term" value="F:methyltransferase activity"/>
    <property type="evidence" value="ECO:0007669"/>
    <property type="project" value="UniProtKB-KW"/>
</dbReference>
<keyword evidence="2" id="KW-0472">Membrane</keyword>
<evidence type="ECO:0000256" key="2">
    <source>
        <dbReference type="SAM" id="Phobius"/>
    </source>
</evidence>
<evidence type="ECO:0000256" key="1">
    <source>
        <dbReference type="SAM" id="MobiDB-lite"/>
    </source>
</evidence>
<accession>A0A1I4PH56</accession>
<feature type="compositionally biased region" description="Polar residues" evidence="1">
    <location>
        <begin position="27"/>
        <end position="36"/>
    </location>
</feature>
<keyword evidence="3" id="KW-0808">Transferase</keyword>
<sequence length="378" mass="42996">MEQSDKQTQQPDQELVEAVLPAAEPQQEPSTAASEPSQPPESDGTLAPERRGGLLWLLLLLVLASLGLHAWQWYQQQKPDLRTERIQTELQALDDGLSTRLDALQQQVRALPDSQVLERAQSLVADLQRSQQALAQRFDSLQGEGQREWKLDEATYLLRLASLRLLAGEDVTAATGLLEAADRILREQPDSGIFAVREELARQLTELRTLPDVDRPGLYLQLSALREQAGRLQAPAPVYQVEQSDVPPVAAESRWQRVLQRLDGYVRVDFKRGRDIRPQMDRSELQRVRHSLQLQLEQAQWAVLRSEQAVWEQSFEQAEGVLAQFFEEDDRQVSVLRARFAELRGVNLQRQLPDLSVLQQSLDAYVQSRRSAPVQRED</sequence>